<reference evidence="1" key="2">
    <citation type="submission" date="2016-06" db="EMBL/GenBank/DDBJ databases">
        <title>The genome of a short-lived fish provides insights into sex chromosome evolution and the genetic control of aging.</title>
        <authorList>
            <person name="Reichwald K."/>
            <person name="Felder M."/>
            <person name="Petzold A."/>
            <person name="Koch P."/>
            <person name="Groth M."/>
            <person name="Platzer M."/>
        </authorList>
    </citation>
    <scope>NUCLEOTIDE SEQUENCE</scope>
    <source>
        <tissue evidence="1">Brain</tissue>
    </source>
</reference>
<reference evidence="1" key="1">
    <citation type="submission" date="2016-05" db="EMBL/GenBank/DDBJ databases">
        <authorList>
            <person name="Lavstsen T."/>
            <person name="Jespersen J.S."/>
        </authorList>
    </citation>
    <scope>NUCLEOTIDE SEQUENCE</scope>
    <source>
        <tissue evidence="1">Brain</tissue>
    </source>
</reference>
<feature type="non-terminal residue" evidence="1">
    <location>
        <position position="1"/>
    </location>
</feature>
<protein>
    <submittedName>
        <fullName evidence="1">Uncharacterized protein</fullName>
    </submittedName>
</protein>
<evidence type="ECO:0000313" key="1">
    <source>
        <dbReference type="EMBL" id="SBR27505.1"/>
    </source>
</evidence>
<name>A0A1A8K536_NOTKU</name>
<dbReference type="EMBL" id="HAEE01007455">
    <property type="protein sequence ID" value="SBR27505.1"/>
    <property type="molecule type" value="Transcribed_RNA"/>
</dbReference>
<dbReference type="AlphaFoldDB" id="A0A1A8K536"/>
<proteinExistence type="predicted"/>
<sequence length="55" mass="6201">YFLQISNKIAIFTPNRSLNVVSAVIKDIKATDTSNVTGALAHLVRRRTLMQKTWV</sequence>
<gene>
    <name evidence="1" type="primary">Nfu_g_1_019779</name>
</gene>
<organism evidence="1">
    <name type="scientific">Nothobranchius kuhntae</name>
    <name type="common">Beira killifish</name>
    <dbReference type="NCBI Taxonomy" id="321403"/>
    <lineage>
        <taxon>Eukaryota</taxon>
        <taxon>Metazoa</taxon>
        <taxon>Chordata</taxon>
        <taxon>Craniata</taxon>
        <taxon>Vertebrata</taxon>
        <taxon>Euteleostomi</taxon>
        <taxon>Actinopterygii</taxon>
        <taxon>Neopterygii</taxon>
        <taxon>Teleostei</taxon>
        <taxon>Neoteleostei</taxon>
        <taxon>Acanthomorphata</taxon>
        <taxon>Ovalentaria</taxon>
        <taxon>Atherinomorphae</taxon>
        <taxon>Cyprinodontiformes</taxon>
        <taxon>Nothobranchiidae</taxon>
        <taxon>Nothobranchius</taxon>
    </lineage>
</organism>
<accession>A0A1A8K536</accession>